<dbReference type="EMBL" id="AYZD01000027">
    <property type="protein sequence ID" value="KRM95341.1"/>
    <property type="molecule type" value="Genomic_DNA"/>
</dbReference>
<reference evidence="1 2" key="1">
    <citation type="journal article" date="2015" name="Genome Announc.">
        <title>Expanding the biotechnology potential of lactobacilli through comparative genomics of 213 strains and associated genera.</title>
        <authorList>
            <person name="Sun Z."/>
            <person name="Harris H.M."/>
            <person name="McCann A."/>
            <person name="Guo C."/>
            <person name="Argimon S."/>
            <person name="Zhang W."/>
            <person name="Yang X."/>
            <person name="Jeffery I.B."/>
            <person name="Cooney J.C."/>
            <person name="Kagawa T.F."/>
            <person name="Liu W."/>
            <person name="Song Y."/>
            <person name="Salvetti E."/>
            <person name="Wrobel A."/>
            <person name="Rasinkangas P."/>
            <person name="Parkhill J."/>
            <person name="Rea M.C."/>
            <person name="O'Sullivan O."/>
            <person name="Ritari J."/>
            <person name="Douillard F.P."/>
            <person name="Paul Ross R."/>
            <person name="Yang R."/>
            <person name="Briner A.E."/>
            <person name="Felis G.E."/>
            <person name="de Vos W.M."/>
            <person name="Barrangou R."/>
            <person name="Klaenhammer T.R."/>
            <person name="Caufield P.W."/>
            <person name="Cui Y."/>
            <person name="Zhang H."/>
            <person name="O'Toole P.W."/>
        </authorList>
    </citation>
    <scope>NUCLEOTIDE SEQUENCE [LARGE SCALE GENOMIC DNA]</scope>
    <source>
        <strain evidence="1 2">DSM 21051</strain>
    </source>
</reference>
<proteinExistence type="predicted"/>
<organism evidence="1 2">
    <name type="scientific">Liquorilactobacillus aquaticus DSM 21051</name>
    <dbReference type="NCBI Taxonomy" id="1423725"/>
    <lineage>
        <taxon>Bacteria</taxon>
        <taxon>Bacillati</taxon>
        <taxon>Bacillota</taxon>
        <taxon>Bacilli</taxon>
        <taxon>Lactobacillales</taxon>
        <taxon>Lactobacillaceae</taxon>
        <taxon>Liquorilactobacillus</taxon>
    </lineage>
</organism>
<gene>
    <name evidence="1" type="ORF">FC19_GL001951</name>
</gene>
<accession>A0A0R2CUB5</accession>
<evidence type="ECO:0000313" key="1">
    <source>
        <dbReference type="EMBL" id="KRM95341.1"/>
    </source>
</evidence>
<sequence length="50" mass="5782">MKKTVRKDLLNRLSDLVTIKAKAKPKIFINKTETTENLTVNHRLCKKITS</sequence>
<keyword evidence="2" id="KW-1185">Reference proteome</keyword>
<dbReference type="STRING" id="1423725.FC19_GL001951"/>
<name>A0A0R2CUB5_9LACO</name>
<protein>
    <submittedName>
        <fullName evidence="1">Uncharacterized protein</fullName>
    </submittedName>
</protein>
<dbReference type="AlphaFoldDB" id="A0A0R2CUB5"/>
<dbReference type="Proteomes" id="UP000051015">
    <property type="component" value="Unassembled WGS sequence"/>
</dbReference>
<evidence type="ECO:0000313" key="2">
    <source>
        <dbReference type="Proteomes" id="UP000051015"/>
    </source>
</evidence>
<comment type="caution">
    <text evidence="1">The sequence shown here is derived from an EMBL/GenBank/DDBJ whole genome shotgun (WGS) entry which is preliminary data.</text>
</comment>